<dbReference type="PANTHER" id="PTHR30435">
    <property type="entry name" value="FLAGELLAR PROTEIN"/>
    <property type="match status" value="1"/>
</dbReference>
<dbReference type="Pfam" id="PF06429">
    <property type="entry name" value="Flg_bbr_C"/>
    <property type="match status" value="1"/>
</dbReference>
<comment type="subunit">
    <text evidence="4 6">The basal body constitutes a major portion of the flagellar organelle and consists of five rings (E,L,P,S, and M) mounted on a central rod. The rod consists of about 26 subunits of FlgG in the distal portion, and FlgB, FlgC and FlgF are thought to build up the proximal portion of the rod with about 6 subunits each.</text>
</comment>
<name>A0ABW3H1B5_9SPHN</name>
<accession>A0ABW3H1B5</accession>
<evidence type="ECO:0000313" key="11">
    <source>
        <dbReference type="Proteomes" id="UP001596977"/>
    </source>
</evidence>
<dbReference type="InterPro" id="IPR010930">
    <property type="entry name" value="Flg_bb/hook_C_dom"/>
</dbReference>
<dbReference type="PANTHER" id="PTHR30435:SF18">
    <property type="entry name" value="FLAGELLAR BASAL-BODY ROD PROTEIN FLGF"/>
    <property type="match status" value="1"/>
</dbReference>
<keyword evidence="10" id="KW-0969">Cilium</keyword>
<dbReference type="RefSeq" id="WP_264942504.1">
    <property type="nucleotide sequence ID" value="NZ_JAPDRA010000001.1"/>
</dbReference>
<dbReference type="InterPro" id="IPR053967">
    <property type="entry name" value="LlgE_F_G-like_D1"/>
</dbReference>
<keyword evidence="10" id="KW-0966">Cell projection</keyword>
<evidence type="ECO:0000256" key="4">
    <source>
        <dbReference type="ARBA" id="ARBA00038560"/>
    </source>
</evidence>
<evidence type="ECO:0000256" key="5">
    <source>
        <dbReference type="ARBA" id="ARBA00040228"/>
    </source>
</evidence>
<evidence type="ECO:0000259" key="9">
    <source>
        <dbReference type="Pfam" id="PF22692"/>
    </source>
</evidence>
<dbReference type="InterPro" id="IPR001444">
    <property type="entry name" value="Flag_bb_rod_N"/>
</dbReference>
<evidence type="ECO:0000256" key="2">
    <source>
        <dbReference type="ARBA" id="ARBA00009677"/>
    </source>
</evidence>
<dbReference type="InterPro" id="IPR020013">
    <property type="entry name" value="Flagellar_FlgE/F/G"/>
</dbReference>
<organism evidence="10 11">
    <name type="scientific">Sphingomonas canadensis</name>
    <dbReference type="NCBI Taxonomy" id="1219257"/>
    <lineage>
        <taxon>Bacteria</taxon>
        <taxon>Pseudomonadati</taxon>
        <taxon>Pseudomonadota</taxon>
        <taxon>Alphaproteobacteria</taxon>
        <taxon>Sphingomonadales</taxon>
        <taxon>Sphingomonadaceae</taxon>
        <taxon>Sphingomonas</taxon>
    </lineage>
</organism>
<evidence type="ECO:0000256" key="6">
    <source>
        <dbReference type="RuleBase" id="RU362116"/>
    </source>
</evidence>
<comment type="caution">
    <text evidence="10">The sequence shown here is derived from an EMBL/GenBank/DDBJ whole genome shotgun (WGS) entry which is preliminary data.</text>
</comment>
<feature type="domain" description="Flagellar hook protein FlgE/F/G-like D1" evidence="9">
    <location>
        <begin position="81"/>
        <end position="145"/>
    </location>
</feature>
<feature type="domain" description="Flagellar basal body rod protein N-terminal" evidence="7">
    <location>
        <begin position="6"/>
        <end position="35"/>
    </location>
</feature>
<keyword evidence="10" id="KW-0282">Flagellum</keyword>
<dbReference type="Pfam" id="PF00460">
    <property type="entry name" value="Flg_bb_rod"/>
    <property type="match status" value="1"/>
</dbReference>
<protein>
    <recommendedName>
        <fullName evidence="5 6">Flagellar basal-body rod protein FlgF</fullName>
    </recommendedName>
</protein>
<dbReference type="SUPFAM" id="SSF117143">
    <property type="entry name" value="Flagellar hook protein flgE"/>
    <property type="match status" value="1"/>
</dbReference>
<evidence type="ECO:0000256" key="1">
    <source>
        <dbReference type="ARBA" id="ARBA00004117"/>
    </source>
</evidence>
<evidence type="ECO:0000313" key="10">
    <source>
        <dbReference type="EMBL" id="MFD0945245.1"/>
    </source>
</evidence>
<dbReference type="InterPro" id="IPR037925">
    <property type="entry name" value="FlgE/F/G-like"/>
</dbReference>
<dbReference type="Proteomes" id="UP001596977">
    <property type="component" value="Unassembled WGS sequence"/>
</dbReference>
<keyword evidence="11" id="KW-1185">Reference proteome</keyword>
<reference evidence="11" key="1">
    <citation type="journal article" date="2019" name="Int. J. Syst. Evol. Microbiol.">
        <title>The Global Catalogue of Microorganisms (GCM) 10K type strain sequencing project: providing services to taxonomists for standard genome sequencing and annotation.</title>
        <authorList>
            <consortium name="The Broad Institute Genomics Platform"/>
            <consortium name="The Broad Institute Genome Sequencing Center for Infectious Disease"/>
            <person name="Wu L."/>
            <person name="Ma J."/>
        </authorList>
    </citation>
    <scope>NUCLEOTIDE SEQUENCE [LARGE SCALE GENOMIC DNA]</scope>
    <source>
        <strain evidence="11">CCUG 62982</strain>
    </source>
</reference>
<evidence type="ECO:0000259" key="7">
    <source>
        <dbReference type="Pfam" id="PF00460"/>
    </source>
</evidence>
<sequence>MDRLVYTALSGLRAKMQGQATIANNIANASTIGYRADRVTFDRMVLSGSALETRSVATEEVKDFERRAGTIMQTARPLDIAVTSDSWIAVQAKDGTEAYTRRGDLSVSPSGVLETGDGFPVMGSGGPITVPPFQAITIAGDGTVSIVPPGGDPLAPIAIDRVKLASATGSRTVKGLDNLLHVEGGGALPGDLEARVQSGALEQSNVNLTEALVDMIENQRSYEVQANLLKEAKSMDETAASLMRLPG</sequence>
<dbReference type="Pfam" id="PF22692">
    <property type="entry name" value="LlgE_F_G_D1"/>
    <property type="match status" value="1"/>
</dbReference>
<dbReference type="NCBIfam" id="TIGR03506">
    <property type="entry name" value="FlgEFG_subfam"/>
    <property type="match status" value="1"/>
</dbReference>
<feature type="domain" description="Flagellar basal-body/hook protein C-terminal" evidence="8">
    <location>
        <begin position="197"/>
        <end position="242"/>
    </location>
</feature>
<dbReference type="NCBIfam" id="NF009280">
    <property type="entry name" value="PRK12640.1"/>
    <property type="match status" value="1"/>
</dbReference>
<evidence type="ECO:0000259" key="8">
    <source>
        <dbReference type="Pfam" id="PF06429"/>
    </source>
</evidence>
<dbReference type="EMBL" id="JBHTJG010000001">
    <property type="protein sequence ID" value="MFD0945245.1"/>
    <property type="molecule type" value="Genomic_DNA"/>
</dbReference>
<comment type="subcellular location">
    <subcellularLocation>
        <location evidence="1 6">Bacterial flagellum basal body</location>
    </subcellularLocation>
</comment>
<evidence type="ECO:0000256" key="3">
    <source>
        <dbReference type="ARBA" id="ARBA00023143"/>
    </source>
</evidence>
<keyword evidence="3 6" id="KW-0975">Bacterial flagellum</keyword>
<comment type="similarity">
    <text evidence="2 6">Belongs to the flagella basal body rod proteins family.</text>
</comment>
<proteinExistence type="inferred from homology"/>
<gene>
    <name evidence="10" type="ORF">ACFQ1E_02720</name>
</gene>